<sequence length="214" mass="23748">FCTLLFYKKSKIPVTCAQKMQMRRSPLLLTLTTVLMMLTLLLFVSDQSSLLVTAASATKKKSKGKSARSSNSNSSGVNSSVDAFDSEDYYVILDLADKREEATAADVKSKFRTLSRIYHPDVSSNVEDKERYGKINRAYEVLSDKRKRKMYDMRGEDGLKLLERAQAGGNAAEMNPLTQLFGMRVDDGLHGANTNANMQTTLESVFSGGKVKFS</sequence>
<dbReference type="GO" id="GO:0042026">
    <property type="term" value="P:protein refolding"/>
    <property type="evidence" value="ECO:0007669"/>
    <property type="project" value="TreeGrafter"/>
</dbReference>
<dbReference type="CDD" id="cd06257">
    <property type="entry name" value="DnaJ"/>
    <property type="match status" value="1"/>
</dbReference>
<dbReference type="AlphaFoldDB" id="A0A0A9Y6D8"/>
<feature type="non-terminal residue" evidence="3">
    <location>
        <position position="1"/>
    </location>
</feature>
<dbReference type="InterPro" id="IPR001623">
    <property type="entry name" value="DnaJ_domain"/>
</dbReference>
<keyword evidence="1" id="KW-0143">Chaperone</keyword>
<dbReference type="EMBL" id="GBHO01016388">
    <property type="protein sequence ID" value="JAG27216.1"/>
    <property type="molecule type" value="Transcribed_RNA"/>
</dbReference>
<dbReference type="PANTHER" id="PTHR43096:SF52">
    <property type="entry name" value="DNAJ HOMOLOG 1, MITOCHONDRIAL-RELATED"/>
    <property type="match status" value="1"/>
</dbReference>
<evidence type="ECO:0000313" key="3">
    <source>
        <dbReference type="EMBL" id="JAG27216.1"/>
    </source>
</evidence>
<reference evidence="3" key="1">
    <citation type="journal article" date="2014" name="PLoS ONE">
        <title>Transcriptome-Based Identification of ABC Transporters in the Western Tarnished Plant Bug Lygus hesperus.</title>
        <authorList>
            <person name="Hull J.J."/>
            <person name="Chaney K."/>
            <person name="Geib S.M."/>
            <person name="Fabrick J.A."/>
            <person name="Brent C.S."/>
            <person name="Walsh D."/>
            <person name="Lavine L.C."/>
        </authorList>
    </citation>
    <scope>NUCLEOTIDE SEQUENCE</scope>
</reference>
<dbReference type="Gene3D" id="1.10.287.110">
    <property type="entry name" value="DnaJ domain"/>
    <property type="match status" value="1"/>
</dbReference>
<dbReference type="PRINTS" id="PR00625">
    <property type="entry name" value="JDOMAIN"/>
</dbReference>
<dbReference type="Pfam" id="PF00226">
    <property type="entry name" value="DnaJ"/>
    <property type="match status" value="1"/>
</dbReference>
<reference evidence="4" key="3">
    <citation type="journal article" date="2016" name="Gigascience">
        <title>De novo construction of an expanded transcriptome assembly for the western tarnished plant bug, Lygus hesperus.</title>
        <authorList>
            <person name="Tassone E.E."/>
            <person name="Geib S.M."/>
            <person name="Hall B."/>
            <person name="Fabrick J.A."/>
            <person name="Brent C.S."/>
            <person name="Hull J.J."/>
        </authorList>
    </citation>
    <scope>NUCLEOTIDE SEQUENCE</scope>
</reference>
<feature type="domain" description="J" evidence="2">
    <location>
        <begin position="88"/>
        <end position="155"/>
    </location>
</feature>
<evidence type="ECO:0000313" key="4">
    <source>
        <dbReference type="EMBL" id="JAQ09473.1"/>
    </source>
</evidence>
<dbReference type="GO" id="GO:0005737">
    <property type="term" value="C:cytoplasm"/>
    <property type="evidence" value="ECO:0007669"/>
    <property type="project" value="TreeGrafter"/>
</dbReference>
<dbReference type="PANTHER" id="PTHR43096">
    <property type="entry name" value="DNAJ HOMOLOG 1, MITOCHONDRIAL-RELATED"/>
    <property type="match status" value="1"/>
</dbReference>
<proteinExistence type="predicted"/>
<dbReference type="SMART" id="SM00271">
    <property type="entry name" value="DnaJ"/>
    <property type="match status" value="1"/>
</dbReference>
<dbReference type="SUPFAM" id="SSF46565">
    <property type="entry name" value="Chaperone J-domain"/>
    <property type="match status" value="1"/>
</dbReference>
<evidence type="ECO:0000256" key="1">
    <source>
        <dbReference type="ARBA" id="ARBA00023186"/>
    </source>
</evidence>
<gene>
    <name evidence="3" type="primary">dnaJ_30</name>
    <name evidence="4" type="synonym">dnaJ_7</name>
    <name evidence="3" type="ORF">CM83_4996</name>
    <name evidence="4" type="ORF">g.27</name>
</gene>
<accession>A0A0A9Y6D8</accession>
<reference evidence="3" key="2">
    <citation type="submission" date="2014-07" db="EMBL/GenBank/DDBJ databases">
        <authorList>
            <person name="Hull J."/>
        </authorList>
    </citation>
    <scope>NUCLEOTIDE SEQUENCE</scope>
</reference>
<organism evidence="3">
    <name type="scientific">Lygus hesperus</name>
    <name type="common">Western plant bug</name>
    <dbReference type="NCBI Taxonomy" id="30085"/>
    <lineage>
        <taxon>Eukaryota</taxon>
        <taxon>Metazoa</taxon>
        <taxon>Ecdysozoa</taxon>
        <taxon>Arthropoda</taxon>
        <taxon>Hexapoda</taxon>
        <taxon>Insecta</taxon>
        <taxon>Pterygota</taxon>
        <taxon>Neoptera</taxon>
        <taxon>Paraneoptera</taxon>
        <taxon>Hemiptera</taxon>
        <taxon>Heteroptera</taxon>
        <taxon>Panheteroptera</taxon>
        <taxon>Cimicomorpha</taxon>
        <taxon>Miridae</taxon>
        <taxon>Mirini</taxon>
        <taxon>Lygus</taxon>
    </lineage>
</organism>
<protein>
    <submittedName>
        <fullName evidence="3">Chaperone protein DnaJ</fullName>
    </submittedName>
</protein>
<dbReference type="GO" id="GO:0051082">
    <property type="term" value="F:unfolded protein binding"/>
    <property type="evidence" value="ECO:0007669"/>
    <property type="project" value="TreeGrafter"/>
</dbReference>
<dbReference type="EMBL" id="GDHC01009156">
    <property type="protein sequence ID" value="JAQ09473.1"/>
    <property type="molecule type" value="Transcribed_RNA"/>
</dbReference>
<evidence type="ECO:0000259" key="2">
    <source>
        <dbReference type="PROSITE" id="PS50076"/>
    </source>
</evidence>
<dbReference type="PROSITE" id="PS50076">
    <property type="entry name" value="DNAJ_2"/>
    <property type="match status" value="1"/>
</dbReference>
<dbReference type="InterPro" id="IPR036869">
    <property type="entry name" value="J_dom_sf"/>
</dbReference>
<name>A0A0A9Y6D8_LYGHE</name>